<dbReference type="AlphaFoldDB" id="A0A498JAH8"/>
<evidence type="ECO:0000313" key="3">
    <source>
        <dbReference type="Proteomes" id="UP000290289"/>
    </source>
</evidence>
<evidence type="ECO:0000256" key="1">
    <source>
        <dbReference type="SAM" id="MobiDB-lite"/>
    </source>
</evidence>
<name>A0A498JAH8_MALDO</name>
<accession>A0A498JAH8</accession>
<protein>
    <submittedName>
        <fullName evidence="2">Uncharacterized protein</fullName>
    </submittedName>
</protein>
<evidence type="ECO:0000313" key="2">
    <source>
        <dbReference type="EMBL" id="RXH92136.1"/>
    </source>
</evidence>
<sequence>MPFSSIVPSQRQLPQRNGKFQSNSYVHKGNSLVRKPPVAALQSSHGFSSAVYRLNSSGIDGLKKSARSDSRVDVENPPSLMRTGETNAPLDRVCASSPVSEPLSGETKLDPMNSLETKDLQTIVKDSLTTSDYQENHSGPLNKLENQTVLHDGNLAPPNTKNIVYVKRKLNQLVATSRSSSHPLLQLEATRVVAAVEKRKREHNGAACITLGSKIRNNLSADFISIDVSDEEEAGENNDPIREQASYCDSDSSELELDELDRFKTNAS</sequence>
<reference evidence="2 3" key="1">
    <citation type="submission" date="2018-10" db="EMBL/GenBank/DDBJ databases">
        <title>A high-quality apple genome assembly.</title>
        <authorList>
            <person name="Hu J."/>
        </authorList>
    </citation>
    <scope>NUCLEOTIDE SEQUENCE [LARGE SCALE GENOMIC DNA]</scope>
    <source>
        <strain evidence="3">cv. HFTH1</strain>
        <tissue evidence="2">Young leaf</tissue>
    </source>
</reference>
<dbReference type="EMBL" id="RDQH01000334">
    <property type="protein sequence ID" value="RXH92136.1"/>
    <property type="molecule type" value="Genomic_DNA"/>
</dbReference>
<dbReference type="PANTHER" id="PTHR46156">
    <property type="entry name" value="CCCH ZINGC FINGER"/>
    <property type="match status" value="1"/>
</dbReference>
<proteinExistence type="predicted"/>
<organism evidence="2 3">
    <name type="scientific">Malus domestica</name>
    <name type="common">Apple</name>
    <name type="synonym">Pyrus malus</name>
    <dbReference type="NCBI Taxonomy" id="3750"/>
    <lineage>
        <taxon>Eukaryota</taxon>
        <taxon>Viridiplantae</taxon>
        <taxon>Streptophyta</taxon>
        <taxon>Embryophyta</taxon>
        <taxon>Tracheophyta</taxon>
        <taxon>Spermatophyta</taxon>
        <taxon>Magnoliopsida</taxon>
        <taxon>eudicotyledons</taxon>
        <taxon>Gunneridae</taxon>
        <taxon>Pentapetalae</taxon>
        <taxon>rosids</taxon>
        <taxon>fabids</taxon>
        <taxon>Rosales</taxon>
        <taxon>Rosaceae</taxon>
        <taxon>Amygdaloideae</taxon>
        <taxon>Maleae</taxon>
        <taxon>Malus</taxon>
    </lineage>
</organism>
<feature type="region of interest" description="Disordered" evidence="1">
    <location>
        <begin position="230"/>
        <end position="253"/>
    </location>
</feature>
<gene>
    <name evidence="2" type="ORF">DVH24_021159</name>
</gene>
<dbReference type="GO" id="GO:0005634">
    <property type="term" value="C:nucleus"/>
    <property type="evidence" value="ECO:0007669"/>
    <property type="project" value="TreeGrafter"/>
</dbReference>
<dbReference type="STRING" id="3750.A0A498JAH8"/>
<feature type="region of interest" description="Disordered" evidence="1">
    <location>
        <begin position="61"/>
        <end position="91"/>
    </location>
</feature>
<feature type="compositionally biased region" description="Basic and acidic residues" evidence="1">
    <location>
        <begin position="61"/>
        <end position="74"/>
    </location>
</feature>
<dbReference type="PANTHER" id="PTHR46156:SF1">
    <property type="entry name" value="ZINC FINGER CCCH DOMAIN-CONTAINING PROTEIN 3"/>
    <property type="match status" value="1"/>
</dbReference>
<feature type="region of interest" description="Disordered" evidence="1">
    <location>
        <begin position="1"/>
        <end position="24"/>
    </location>
</feature>
<dbReference type="Proteomes" id="UP000290289">
    <property type="component" value="Chromosome 8"/>
</dbReference>
<comment type="caution">
    <text evidence="2">The sequence shown here is derived from an EMBL/GenBank/DDBJ whole genome shotgun (WGS) entry which is preliminary data.</text>
</comment>
<keyword evidence="3" id="KW-1185">Reference proteome</keyword>